<comment type="similarity">
    <text evidence="1">Belongs to the UPF0177 family.</text>
</comment>
<accession>A0A5N1GNI1</accession>
<dbReference type="Proteomes" id="UP000327148">
    <property type="component" value="Unassembled WGS sequence"/>
</dbReference>
<evidence type="ECO:0000313" key="5">
    <source>
        <dbReference type="Proteomes" id="UP000327148"/>
    </source>
</evidence>
<feature type="transmembrane region" description="Helical" evidence="2">
    <location>
        <begin position="286"/>
        <end position="307"/>
    </location>
</feature>
<dbReference type="GO" id="GO:0006508">
    <property type="term" value="P:proteolysis"/>
    <property type="evidence" value="ECO:0007669"/>
    <property type="project" value="UniProtKB-KW"/>
</dbReference>
<dbReference type="EMBL" id="VYWO01000001">
    <property type="protein sequence ID" value="KAA9302352.1"/>
    <property type="molecule type" value="Genomic_DNA"/>
</dbReference>
<evidence type="ECO:0000313" key="4">
    <source>
        <dbReference type="EMBL" id="KAA9302352.1"/>
    </source>
</evidence>
<comment type="caution">
    <text evidence="4">The sequence shown here is derived from an EMBL/GenBank/DDBJ whole genome shotgun (WGS) entry which is preliminary data.</text>
</comment>
<feature type="transmembrane region" description="Helical" evidence="2">
    <location>
        <begin position="60"/>
        <end position="78"/>
    </location>
</feature>
<reference evidence="4 5" key="1">
    <citation type="submission" date="2019-09" db="EMBL/GenBank/DDBJ databases">
        <title>Draft genome sequence assemblies of isolates from the urinary tract.</title>
        <authorList>
            <person name="Mores C.R."/>
            <person name="Putonti C."/>
            <person name="Wolfe A.J."/>
        </authorList>
    </citation>
    <scope>NUCLEOTIDE SEQUENCE [LARGE SCALE GENOMIC DNA]</scope>
    <source>
        <strain evidence="4 5">UMB623</strain>
    </source>
</reference>
<feature type="transmembrane region" description="Helical" evidence="2">
    <location>
        <begin position="99"/>
        <end position="119"/>
    </location>
</feature>
<keyword evidence="2" id="KW-1133">Transmembrane helix</keyword>
<keyword evidence="4" id="KW-0378">Hydrolase</keyword>
<dbReference type="GO" id="GO:0080120">
    <property type="term" value="P:CAAX-box protein maturation"/>
    <property type="evidence" value="ECO:0007669"/>
    <property type="project" value="UniProtKB-ARBA"/>
</dbReference>
<dbReference type="PANTHER" id="PTHR36435:SF1">
    <property type="entry name" value="CAAX AMINO TERMINAL PROTEASE FAMILY PROTEIN"/>
    <property type="match status" value="1"/>
</dbReference>
<dbReference type="Pfam" id="PF02517">
    <property type="entry name" value="Rce1-like"/>
    <property type="match status" value="1"/>
</dbReference>
<evidence type="ECO:0000256" key="1">
    <source>
        <dbReference type="ARBA" id="ARBA00009067"/>
    </source>
</evidence>
<keyword evidence="4" id="KW-0645">Protease</keyword>
<gene>
    <name evidence="4" type="ORF">F6I03_03805</name>
</gene>
<protein>
    <submittedName>
        <fullName evidence="4">CPBP family intramembrane metalloprotease</fullName>
    </submittedName>
</protein>
<dbReference type="STRING" id="119206.AWM72_02915"/>
<dbReference type="RefSeq" id="WP_070430485.1">
    <property type="nucleotide sequence ID" value="NZ_VYWO01000001.1"/>
</dbReference>
<feature type="transmembrane region" description="Helical" evidence="2">
    <location>
        <begin position="12"/>
        <end position="40"/>
    </location>
</feature>
<proteinExistence type="inferred from homology"/>
<sequence length="313" mass="35093">MKEKQNTVREDMLRSLGVAFAYSALMLVGAFIYVIAYLLVKAWLVGDFSMDQALSDTIDSGWPYLIACGLSFLLLSYLHRKWPIVWRREEAPQMTGGRFLQLLAVFMMGQLIFSGLAYLGEGLANALGYTILPEVEMASAGSQTVSMFLYAGFVGPILEEIAFRGTILPYLVKHGRLFAMTVSAFFFGLMHLNVIQSPFAFLIGLVLAYVSLTYGLLWAVVLHIVNNFVFGDLMIYLLSPLPMSLQEGINNLISVGFFLAGAWVLYQHRESIKAYIKTYRTEPGTYRQAIVFWPVLIYCALALYQMISSLQAL</sequence>
<dbReference type="AlphaFoldDB" id="A0A5N1GNI1"/>
<dbReference type="GO" id="GO:0008237">
    <property type="term" value="F:metallopeptidase activity"/>
    <property type="evidence" value="ECO:0007669"/>
    <property type="project" value="UniProtKB-KW"/>
</dbReference>
<dbReference type="GO" id="GO:0004175">
    <property type="term" value="F:endopeptidase activity"/>
    <property type="evidence" value="ECO:0007669"/>
    <property type="project" value="UniProtKB-ARBA"/>
</dbReference>
<evidence type="ECO:0000256" key="2">
    <source>
        <dbReference type="SAM" id="Phobius"/>
    </source>
</evidence>
<dbReference type="InterPro" id="IPR003675">
    <property type="entry name" value="Rce1/LyrA-like_dom"/>
</dbReference>
<dbReference type="PANTHER" id="PTHR36435">
    <property type="entry name" value="SLR1288 PROTEIN"/>
    <property type="match status" value="1"/>
</dbReference>
<dbReference type="InterPro" id="IPR052710">
    <property type="entry name" value="CAAX_protease"/>
</dbReference>
<keyword evidence="4" id="KW-0482">Metalloprotease</keyword>
<feature type="domain" description="CAAX prenyl protease 2/Lysostaphin resistance protein A-like" evidence="3">
    <location>
        <begin position="143"/>
        <end position="229"/>
    </location>
</feature>
<organism evidence="4 5">
    <name type="scientific">Aerococcus sanguinicola</name>
    <dbReference type="NCBI Taxonomy" id="119206"/>
    <lineage>
        <taxon>Bacteria</taxon>
        <taxon>Bacillati</taxon>
        <taxon>Bacillota</taxon>
        <taxon>Bacilli</taxon>
        <taxon>Lactobacillales</taxon>
        <taxon>Aerococcaceae</taxon>
        <taxon>Aerococcus</taxon>
    </lineage>
</organism>
<keyword evidence="2" id="KW-0812">Transmembrane</keyword>
<keyword evidence="2" id="KW-0472">Membrane</keyword>
<feature type="transmembrane region" description="Helical" evidence="2">
    <location>
        <begin position="249"/>
        <end position="266"/>
    </location>
</feature>
<dbReference type="OrthoDB" id="8607342at2"/>
<name>A0A5N1GNI1_9LACT</name>
<evidence type="ECO:0000259" key="3">
    <source>
        <dbReference type="Pfam" id="PF02517"/>
    </source>
</evidence>
<feature type="transmembrane region" description="Helical" evidence="2">
    <location>
        <begin position="184"/>
        <end position="210"/>
    </location>
</feature>